<comment type="caution">
    <text evidence="2">The sequence shown here is derived from an EMBL/GenBank/DDBJ whole genome shotgun (WGS) entry which is preliminary data.</text>
</comment>
<dbReference type="AlphaFoldDB" id="A0A520XGH3"/>
<reference evidence="2 3" key="1">
    <citation type="submission" date="2019-01" db="EMBL/GenBank/DDBJ databases">
        <title>Insights into ecological role of a new deltaproteobacterial order Candidatus Sinidesulfobacterales (Sva0485) by metagenomics and metatranscriptomics.</title>
        <authorList>
            <person name="Tan S."/>
            <person name="Liu J."/>
            <person name="Fang Y."/>
            <person name="Hedlund B."/>
            <person name="Lian Z.-H."/>
            <person name="Huang L.-Y."/>
            <person name="Li J.-T."/>
            <person name="Huang L.-N."/>
            <person name="Li W.-J."/>
            <person name="Jiang H.-C."/>
            <person name="Dong H.-L."/>
            <person name="Shu W.-S."/>
        </authorList>
    </citation>
    <scope>NUCLEOTIDE SEQUENCE [LARGE SCALE GENOMIC DNA]</scope>
    <source>
        <strain evidence="2">AP4</strain>
    </source>
</reference>
<gene>
    <name evidence="2" type="ORF">EVJ48_01565</name>
</gene>
<feature type="transmembrane region" description="Helical" evidence="1">
    <location>
        <begin position="90"/>
        <end position="111"/>
    </location>
</feature>
<accession>A0A520XGH3</accession>
<keyword evidence="1" id="KW-0812">Transmembrane</keyword>
<protein>
    <submittedName>
        <fullName evidence="2">Uncharacterized protein</fullName>
    </submittedName>
</protein>
<feature type="transmembrane region" description="Helical" evidence="1">
    <location>
        <begin position="28"/>
        <end position="52"/>
    </location>
</feature>
<evidence type="ECO:0000313" key="2">
    <source>
        <dbReference type="EMBL" id="RZV40206.1"/>
    </source>
</evidence>
<feature type="transmembrane region" description="Helical" evidence="1">
    <location>
        <begin position="64"/>
        <end position="84"/>
    </location>
</feature>
<evidence type="ECO:0000313" key="3">
    <source>
        <dbReference type="Proteomes" id="UP000322454"/>
    </source>
</evidence>
<dbReference type="EMBL" id="SHMQ01000002">
    <property type="protein sequence ID" value="RZV40206.1"/>
    <property type="molecule type" value="Genomic_DNA"/>
</dbReference>
<keyword evidence="1" id="KW-0472">Membrane</keyword>
<name>A0A520XGH3_9DELT</name>
<proteinExistence type="predicted"/>
<sequence>MQNKTIENSFLASLRNDMKIGFVSLLEYVKLLVIAIFLSYLVGFILLFLYATEYGAPFPVDNNLLTDFAKLFLILFGIGVMFSVGPENLFKFILSLIAGITVIIMLLGLFAKWRYSPQRYILNLYNKGGKTVSYRIKKDCSGINLPDKAFLIYKGNYMDYFKVNSKIVGINKNCIN</sequence>
<organism evidence="2 3">
    <name type="scientific">Candidatus Acidulodesulfobacterium acidiphilum</name>
    <dbReference type="NCBI Taxonomy" id="2597224"/>
    <lineage>
        <taxon>Bacteria</taxon>
        <taxon>Deltaproteobacteria</taxon>
        <taxon>Candidatus Acidulodesulfobacterales</taxon>
        <taxon>Candidatus Acidulodesulfobacterium</taxon>
    </lineage>
</organism>
<keyword evidence="1" id="KW-1133">Transmembrane helix</keyword>
<dbReference type="Proteomes" id="UP000322454">
    <property type="component" value="Unassembled WGS sequence"/>
</dbReference>
<evidence type="ECO:0000256" key="1">
    <source>
        <dbReference type="SAM" id="Phobius"/>
    </source>
</evidence>